<feature type="transmembrane region" description="Helical" evidence="19">
    <location>
        <begin position="235"/>
        <end position="253"/>
    </location>
</feature>
<evidence type="ECO:0000256" key="14">
    <source>
        <dbReference type="ARBA" id="ARBA00025228"/>
    </source>
</evidence>
<keyword evidence="7 19" id="KW-1003">Cell membrane</keyword>
<feature type="transmembrane region" description="Helical" evidence="19">
    <location>
        <begin position="208"/>
        <end position="229"/>
    </location>
</feature>
<evidence type="ECO:0000256" key="6">
    <source>
        <dbReference type="ARBA" id="ARBA00015850"/>
    </source>
</evidence>
<feature type="transmembrane region" description="Helical" evidence="19">
    <location>
        <begin position="131"/>
        <end position="150"/>
    </location>
</feature>
<evidence type="ECO:0000256" key="1">
    <source>
        <dbReference type="ARBA" id="ARBA00001946"/>
    </source>
</evidence>
<dbReference type="Pfam" id="PF02654">
    <property type="entry name" value="CobS"/>
    <property type="match status" value="1"/>
</dbReference>
<dbReference type="RefSeq" id="WP_379728911.1">
    <property type="nucleotide sequence ID" value="NZ_JBHRYJ010000004.1"/>
</dbReference>
<evidence type="ECO:0000313" key="21">
    <source>
        <dbReference type="EMBL" id="MFC3677372.1"/>
    </source>
</evidence>
<evidence type="ECO:0000256" key="4">
    <source>
        <dbReference type="ARBA" id="ARBA00010561"/>
    </source>
</evidence>
<accession>A0ABV7VJY8</accession>
<keyword evidence="8 19" id="KW-0169">Cobalamin biosynthesis</keyword>
<evidence type="ECO:0000256" key="19">
    <source>
        <dbReference type="HAMAP-Rule" id="MF_00719"/>
    </source>
</evidence>
<keyword evidence="13 19" id="KW-0472">Membrane</keyword>
<feature type="transmembrane region" description="Helical" evidence="19">
    <location>
        <begin position="56"/>
        <end position="76"/>
    </location>
</feature>
<keyword evidence="12 19" id="KW-1133">Transmembrane helix</keyword>
<comment type="cofactor">
    <cofactor evidence="1 19">
        <name>Mg(2+)</name>
        <dbReference type="ChEBI" id="CHEBI:18420"/>
    </cofactor>
</comment>
<evidence type="ECO:0000256" key="20">
    <source>
        <dbReference type="SAM" id="MobiDB-lite"/>
    </source>
</evidence>
<dbReference type="HAMAP" id="MF_00719">
    <property type="entry name" value="CobS"/>
    <property type="match status" value="1"/>
</dbReference>
<comment type="subcellular location">
    <subcellularLocation>
        <location evidence="2 19">Cell membrane</location>
        <topology evidence="2 19">Multi-pass membrane protein</topology>
    </subcellularLocation>
</comment>
<evidence type="ECO:0000256" key="16">
    <source>
        <dbReference type="ARBA" id="ARBA00032853"/>
    </source>
</evidence>
<comment type="catalytic activity">
    <reaction evidence="17 19">
        <text>alpha-ribazole + adenosylcob(III)inamide-GDP = adenosylcob(III)alamin + GMP + H(+)</text>
        <dbReference type="Rhea" id="RHEA:16049"/>
        <dbReference type="ChEBI" id="CHEBI:10329"/>
        <dbReference type="ChEBI" id="CHEBI:15378"/>
        <dbReference type="ChEBI" id="CHEBI:18408"/>
        <dbReference type="ChEBI" id="CHEBI:58115"/>
        <dbReference type="ChEBI" id="CHEBI:60487"/>
        <dbReference type="EC" id="2.7.8.26"/>
    </reaction>
</comment>
<evidence type="ECO:0000256" key="2">
    <source>
        <dbReference type="ARBA" id="ARBA00004651"/>
    </source>
</evidence>
<dbReference type="NCBIfam" id="TIGR00317">
    <property type="entry name" value="cobS"/>
    <property type="match status" value="1"/>
</dbReference>
<protein>
    <recommendedName>
        <fullName evidence="6 19">Adenosylcobinamide-GDP ribazoletransferase</fullName>
        <ecNumber evidence="5 19">2.7.8.26</ecNumber>
    </recommendedName>
    <alternativeName>
        <fullName evidence="16 19">Cobalamin synthase</fullName>
    </alternativeName>
    <alternativeName>
        <fullName evidence="15 19">Cobalamin-5'-phosphate synthase</fullName>
    </alternativeName>
</protein>
<dbReference type="PANTHER" id="PTHR34148">
    <property type="entry name" value="ADENOSYLCOBINAMIDE-GDP RIBAZOLETRANSFERASE"/>
    <property type="match status" value="1"/>
</dbReference>
<sequence length="288" mass="29581">MTHDRDRAADESRNPMPPDTRLPWPKQAYLALTLLTRIPLPPLQALPDRAVASCAWAFPLVGALVGLAGGLVFFAANQAGLGIGSSSLLAIGSQVLLTGGLHEDGLADTADGFGGGRDRDAKLAIMRDSRIGTYGVLALVLLIGLRYAALSELANSLISISDEYDETVNHTASVVITLVVSGALSRAAMTVLWFALPPARSDGLSASAGIVPVPALLVCVLLALLPAALLLDGPLLVAALVSVCAVSLVMLLLARRQIGGQTGDVLGAMQQIAEVAALLAISAVTIAT</sequence>
<comment type="caution">
    <text evidence="21">The sequence shown here is derived from an EMBL/GenBank/DDBJ whole genome shotgun (WGS) entry which is preliminary data.</text>
</comment>
<evidence type="ECO:0000256" key="9">
    <source>
        <dbReference type="ARBA" id="ARBA00022679"/>
    </source>
</evidence>
<evidence type="ECO:0000256" key="18">
    <source>
        <dbReference type="ARBA" id="ARBA00049504"/>
    </source>
</evidence>
<organism evidence="21 22">
    <name type="scientific">Ferrovibrio xuzhouensis</name>
    <dbReference type="NCBI Taxonomy" id="1576914"/>
    <lineage>
        <taxon>Bacteria</taxon>
        <taxon>Pseudomonadati</taxon>
        <taxon>Pseudomonadota</taxon>
        <taxon>Alphaproteobacteria</taxon>
        <taxon>Rhodospirillales</taxon>
        <taxon>Rhodospirillaceae</taxon>
        <taxon>Ferrovibrio</taxon>
    </lineage>
</organism>
<evidence type="ECO:0000256" key="15">
    <source>
        <dbReference type="ARBA" id="ARBA00032605"/>
    </source>
</evidence>
<comment type="catalytic activity">
    <reaction evidence="18 19">
        <text>alpha-ribazole 5'-phosphate + adenosylcob(III)inamide-GDP = adenosylcob(III)alamin 5'-phosphate + GMP + H(+)</text>
        <dbReference type="Rhea" id="RHEA:23560"/>
        <dbReference type="ChEBI" id="CHEBI:15378"/>
        <dbReference type="ChEBI" id="CHEBI:57918"/>
        <dbReference type="ChEBI" id="CHEBI:58115"/>
        <dbReference type="ChEBI" id="CHEBI:60487"/>
        <dbReference type="ChEBI" id="CHEBI:60493"/>
        <dbReference type="EC" id="2.7.8.26"/>
    </reaction>
</comment>
<name>A0ABV7VJY8_9PROT</name>
<evidence type="ECO:0000256" key="13">
    <source>
        <dbReference type="ARBA" id="ARBA00023136"/>
    </source>
</evidence>
<evidence type="ECO:0000256" key="5">
    <source>
        <dbReference type="ARBA" id="ARBA00013200"/>
    </source>
</evidence>
<keyword evidence="11 19" id="KW-0460">Magnesium</keyword>
<evidence type="ECO:0000256" key="8">
    <source>
        <dbReference type="ARBA" id="ARBA00022573"/>
    </source>
</evidence>
<evidence type="ECO:0000256" key="17">
    <source>
        <dbReference type="ARBA" id="ARBA00048623"/>
    </source>
</evidence>
<gene>
    <name evidence="19 21" type="primary">cobS</name>
    <name evidence="21" type="ORF">ACFOOQ_17595</name>
</gene>
<comment type="pathway">
    <text evidence="3 19">Cofactor biosynthesis; adenosylcobalamin biosynthesis; adenosylcobalamin from cob(II)yrinate a,c-diamide: step 7/7.</text>
</comment>
<dbReference type="PANTHER" id="PTHR34148:SF1">
    <property type="entry name" value="ADENOSYLCOBINAMIDE-GDP RIBAZOLETRANSFERASE"/>
    <property type="match status" value="1"/>
</dbReference>
<feature type="region of interest" description="Disordered" evidence="20">
    <location>
        <begin position="1"/>
        <end position="22"/>
    </location>
</feature>
<dbReference type="InterPro" id="IPR003805">
    <property type="entry name" value="CobS"/>
</dbReference>
<feature type="compositionally biased region" description="Basic and acidic residues" evidence="20">
    <location>
        <begin position="1"/>
        <end position="13"/>
    </location>
</feature>
<evidence type="ECO:0000256" key="7">
    <source>
        <dbReference type="ARBA" id="ARBA00022475"/>
    </source>
</evidence>
<reference evidence="22" key="1">
    <citation type="journal article" date="2019" name="Int. J. Syst. Evol. Microbiol.">
        <title>The Global Catalogue of Microorganisms (GCM) 10K type strain sequencing project: providing services to taxonomists for standard genome sequencing and annotation.</title>
        <authorList>
            <consortium name="The Broad Institute Genomics Platform"/>
            <consortium name="The Broad Institute Genome Sequencing Center for Infectious Disease"/>
            <person name="Wu L."/>
            <person name="Ma J."/>
        </authorList>
    </citation>
    <scope>NUCLEOTIDE SEQUENCE [LARGE SCALE GENOMIC DNA]</scope>
    <source>
        <strain evidence="22">KCTC 42182</strain>
    </source>
</reference>
<evidence type="ECO:0000256" key="12">
    <source>
        <dbReference type="ARBA" id="ARBA00022989"/>
    </source>
</evidence>
<evidence type="ECO:0000256" key="3">
    <source>
        <dbReference type="ARBA" id="ARBA00004663"/>
    </source>
</evidence>
<dbReference type="EMBL" id="JBHRYJ010000004">
    <property type="protein sequence ID" value="MFC3677372.1"/>
    <property type="molecule type" value="Genomic_DNA"/>
</dbReference>
<keyword evidence="10 19" id="KW-0812">Transmembrane</keyword>
<dbReference type="GO" id="GO:0051073">
    <property type="term" value="F:adenosylcobinamide-GDP ribazoletransferase activity"/>
    <property type="evidence" value="ECO:0007669"/>
    <property type="project" value="UniProtKB-EC"/>
</dbReference>
<evidence type="ECO:0000313" key="22">
    <source>
        <dbReference type="Proteomes" id="UP001595711"/>
    </source>
</evidence>
<dbReference type="Proteomes" id="UP001595711">
    <property type="component" value="Unassembled WGS sequence"/>
</dbReference>
<proteinExistence type="inferred from homology"/>
<evidence type="ECO:0000256" key="10">
    <source>
        <dbReference type="ARBA" id="ARBA00022692"/>
    </source>
</evidence>
<evidence type="ECO:0000256" key="11">
    <source>
        <dbReference type="ARBA" id="ARBA00022842"/>
    </source>
</evidence>
<keyword evidence="22" id="KW-1185">Reference proteome</keyword>
<comment type="function">
    <text evidence="14 19">Joins adenosylcobinamide-GDP and alpha-ribazole to generate adenosylcobalamin (Ado-cobalamin). Also synthesizes adenosylcobalamin 5'-phosphate from adenosylcobinamide-GDP and alpha-ribazole 5'-phosphate.</text>
</comment>
<comment type="similarity">
    <text evidence="4 19">Belongs to the CobS family.</text>
</comment>
<feature type="transmembrane region" description="Helical" evidence="19">
    <location>
        <begin position="170"/>
        <end position="196"/>
    </location>
</feature>
<dbReference type="EC" id="2.7.8.26" evidence="5 19"/>
<keyword evidence="9 19" id="KW-0808">Transferase</keyword>